<dbReference type="InterPro" id="IPR002933">
    <property type="entry name" value="Peptidase_M20"/>
</dbReference>
<comment type="cofactor">
    <cofactor evidence="1">
        <name>Zn(2+)</name>
        <dbReference type="ChEBI" id="CHEBI:29105"/>
    </cofactor>
</comment>
<dbReference type="GO" id="GO:0046872">
    <property type="term" value="F:metal ion binding"/>
    <property type="evidence" value="ECO:0007669"/>
    <property type="project" value="UniProtKB-UniRule"/>
</dbReference>
<dbReference type="PANTHER" id="PTHR42994">
    <property type="entry name" value="PEPTIDASE T"/>
    <property type="match status" value="1"/>
</dbReference>
<dbReference type="SUPFAM" id="SSF53187">
    <property type="entry name" value="Zn-dependent exopeptidases"/>
    <property type="match status" value="1"/>
</dbReference>
<dbReference type="EMBL" id="JACHHI010000003">
    <property type="protein sequence ID" value="MBB6477835.1"/>
    <property type="molecule type" value="Genomic_DNA"/>
</dbReference>
<dbReference type="NCBIfam" id="TIGR01883">
    <property type="entry name" value="PepT-like"/>
    <property type="match status" value="1"/>
</dbReference>
<evidence type="ECO:0000256" key="7">
    <source>
        <dbReference type="PIRSR" id="PIRSR001123-2"/>
    </source>
</evidence>
<feature type="active site" description="Proton acceptor" evidence="6">
    <location>
        <position position="142"/>
    </location>
</feature>
<evidence type="ECO:0000256" key="4">
    <source>
        <dbReference type="ARBA" id="ARBA00022833"/>
    </source>
</evidence>
<sequence>MNVNKERMLNEFYELIRIPCSTGDEREVADLLKKRLKKLGAQDVKEDDAGSKINGNAGNIIATFGATMEGLPTVAFTAHMDCVEPCAGIEPVLKDGVITSKGDTILGGDDKSGVAAILEGLRLMKENALPHGKIVVIFCVAEEGGLRGSRNIDTKLTQGIDFGYVMDSSGAPGKIINQAPGQNAIRVTMHGKRSHAGLAPEDGVNAIVMMGTALARLPYGRIDEETTANVGFIDGGIATNIVADKCNVKAEARSRDLAKLKQQTAAMKEAFMSVEKDFPGGKAEVEVEEIYQPYLVDENSLCIEVAKRAAKEAGLEPNVGATGGGSDANNFNKHSFPAVVLATGMTKVHTPEECLLEEHLYQTGEWVYRIIEQLPHAQH</sequence>
<feature type="binding site" evidence="7">
    <location>
        <position position="109"/>
    </location>
    <ligand>
        <name>Zn(2+)</name>
        <dbReference type="ChEBI" id="CHEBI:29105"/>
        <label>1</label>
    </ligand>
</feature>
<comment type="cofactor">
    <cofactor evidence="7">
        <name>a divalent metal cation</name>
        <dbReference type="ChEBI" id="CHEBI:60240"/>
    </cofactor>
    <text evidence="7">Binds 2 divalent metal cations per subunit.</text>
</comment>
<dbReference type="PANTHER" id="PTHR42994:SF2">
    <property type="entry name" value="PEPTIDASE"/>
    <property type="match status" value="1"/>
</dbReference>
<dbReference type="EC" id="3.4.11.4" evidence="9"/>
<gene>
    <name evidence="9" type="ORF">HNR45_000868</name>
</gene>
<dbReference type="RefSeq" id="WP_159822798.1">
    <property type="nucleotide sequence ID" value="NZ_CABWNB010000002.1"/>
</dbReference>
<accession>A0A841R1S0</accession>
<evidence type="ECO:0000259" key="8">
    <source>
        <dbReference type="Pfam" id="PF07687"/>
    </source>
</evidence>
<keyword evidence="9" id="KW-0645">Protease</keyword>
<feature type="binding site" evidence="7">
    <location>
        <position position="143"/>
    </location>
    <ligand>
        <name>Zn(2+)</name>
        <dbReference type="ChEBI" id="CHEBI:29105"/>
        <label>2</label>
    </ligand>
</feature>
<keyword evidence="3 9" id="KW-0378">Hydrolase</keyword>
<evidence type="ECO:0000313" key="9">
    <source>
        <dbReference type="EMBL" id="MBB6477835.1"/>
    </source>
</evidence>
<evidence type="ECO:0000256" key="5">
    <source>
        <dbReference type="PIRNR" id="PIRNR001123"/>
    </source>
</evidence>
<dbReference type="Proteomes" id="UP000591941">
    <property type="component" value="Unassembled WGS sequence"/>
</dbReference>
<dbReference type="SUPFAM" id="SSF55031">
    <property type="entry name" value="Bacterial exopeptidase dimerisation domain"/>
    <property type="match status" value="1"/>
</dbReference>
<comment type="caution">
    <text evidence="9">The sequence shown here is derived from an EMBL/GenBank/DDBJ whole genome shotgun (WGS) entry which is preliminary data.</text>
</comment>
<dbReference type="InterPro" id="IPR010162">
    <property type="entry name" value="PepT-like"/>
</dbReference>
<proteinExistence type="inferred from homology"/>
<feature type="domain" description="Peptidase M20 dimerisation" evidence="8">
    <location>
        <begin position="184"/>
        <end position="273"/>
    </location>
</feature>
<dbReference type="InterPro" id="IPR036264">
    <property type="entry name" value="Bact_exopeptidase_dim_dom"/>
</dbReference>
<dbReference type="GO" id="GO:0045148">
    <property type="term" value="F:tripeptide aminopeptidase activity"/>
    <property type="evidence" value="ECO:0007669"/>
    <property type="project" value="UniProtKB-EC"/>
</dbReference>
<dbReference type="AlphaFoldDB" id="A0A841R1S0"/>
<evidence type="ECO:0000256" key="2">
    <source>
        <dbReference type="ARBA" id="ARBA00022723"/>
    </source>
</evidence>
<dbReference type="GeneID" id="93486150"/>
<dbReference type="PIRSF" id="PIRSF001123">
    <property type="entry name" value="PepA_GA"/>
    <property type="match status" value="1"/>
</dbReference>
<evidence type="ECO:0000313" key="10">
    <source>
        <dbReference type="Proteomes" id="UP000591941"/>
    </source>
</evidence>
<keyword evidence="10" id="KW-1185">Reference proteome</keyword>
<dbReference type="Gene3D" id="3.40.630.10">
    <property type="entry name" value="Zn peptidases"/>
    <property type="match status" value="1"/>
</dbReference>
<comment type="similarity">
    <text evidence="5">Belongs to the peptidase M42 family.</text>
</comment>
<dbReference type="InterPro" id="IPR008007">
    <property type="entry name" value="Peptidase_M42"/>
</dbReference>
<dbReference type="Gene3D" id="3.30.70.360">
    <property type="match status" value="1"/>
</dbReference>
<keyword evidence="2 7" id="KW-0479">Metal-binding</keyword>
<dbReference type="OrthoDB" id="9804934at2"/>
<evidence type="ECO:0000256" key="6">
    <source>
        <dbReference type="PIRSR" id="PIRSR001123-1"/>
    </source>
</evidence>
<dbReference type="Pfam" id="PF01546">
    <property type="entry name" value="Peptidase_M20"/>
    <property type="match status" value="1"/>
</dbReference>
<feature type="binding site" evidence="7">
    <location>
        <position position="109"/>
    </location>
    <ligand>
        <name>Zn(2+)</name>
        <dbReference type="ChEBI" id="CHEBI:29105"/>
        <label>2</label>
    </ligand>
</feature>
<evidence type="ECO:0000256" key="3">
    <source>
        <dbReference type="ARBA" id="ARBA00022801"/>
    </source>
</evidence>
<evidence type="ECO:0000256" key="1">
    <source>
        <dbReference type="ARBA" id="ARBA00001947"/>
    </source>
</evidence>
<keyword evidence="4" id="KW-0862">Zinc</keyword>
<dbReference type="Pfam" id="PF07687">
    <property type="entry name" value="M20_dimer"/>
    <property type="match status" value="1"/>
</dbReference>
<protein>
    <submittedName>
        <fullName evidence="9">Tripeptide aminopeptidase</fullName>
        <ecNumber evidence="9">3.4.11.4</ecNumber>
    </submittedName>
</protein>
<dbReference type="InterPro" id="IPR011650">
    <property type="entry name" value="Peptidase_M20_dimer"/>
</dbReference>
<reference evidence="9 10" key="1">
    <citation type="submission" date="2020-08" db="EMBL/GenBank/DDBJ databases">
        <title>Genomic Encyclopedia of Type Strains, Phase IV (KMG-IV): sequencing the most valuable type-strain genomes for metagenomic binning, comparative biology and taxonomic classification.</title>
        <authorList>
            <person name="Goeker M."/>
        </authorList>
    </citation>
    <scope>NUCLEOTIDE SEQUENCE [LARGE SCALE GENOMIC DNA]</scope>
    <source>
        <strain evidence="9 10">DSM 21255</strain>
    </source>
</reference>
<name>A0A841R1S0_9FIRM</name>
<keyword evidence="9" id="KW-0031">Aminopeptidase</keyword>
<organism evidence="9 10">
    <name type="scientific">Negativicoccus succinicivorans</name>
    <dbReference type="NCBI Taxonomy" id="620903"/>
    <lineage>
        <taxon>Bacteria</taxon>
        <taxon>Bacillati</taxon>
        <taxon>Bacillota</taxon>
        <taxon>Negativicutes</taxon>
        <taxon>Veillonellales</taxon>
        <taxon>Veillonellaceae</taxon>
        <taxon>Negativicoccus</taxon>
    </lineage>
</organism>